<feature type="region of interest" description="Disordered" evidence="1">
    <location>
        <begin position="319"/>
        <end position="431"/>
    </location>
</feature>
<evidence type="ECO:0000256" key="1">
    <source>
        <dbReference type="SAM" id="MobiDB-lite"/>
    </source>
</evidence>
<reference evidence="3" key="1">
    <citation type="submission" date="2022-11" db="UniProtKB">
        <authorList>
            <consortium name="WormBaseParasite"/>
        </authorList>
    </citation>
    <scope>IDENTIFICATION</scope>
</reference>
<evidence type="ECO:0000313" key="3">
    <source>
        <dbReference type="WBParaSite" id="PSAMB.scaffold330size56329.g4927.t1"/>
    </source>
</evidence>
<dbReference type="Gene3D" id="3.90.70.80">
    <property type="match status" value="1"/>
</dbReference>
<feature type="region of interest" description="Disordered" evidence="1">
    <location>
        <begin position="188"/>
        <end position="220"/>
    </location>
</feature>
<keyword evidence="2" id="KW-1185">Reference proteome</keyword>
<feature type="compositionally biased region" description="Pro residues" evidence="1">
    <location>
        <begin position="619"/>
        <end position="628"/>
    </location>
</feature>
<feature type="compositionally biased region" description="Low complexity" evidence="1">
    <location>
        <begin position="408"/>
        <end position="422"/>
    </location>
</feature>
<name>A0A914W735_9BILA</name>
<evidence type="ECO:0000313" key="2">
    <source>
        <dbReference type="Proteomes" id="UP000887566"/>
    </source>
</evidence>
<dbReference type="SUPFAM" id="SSF63748">
    <property type="entry name" value="Tudor/PWWP/MBT"/>
    <property type="match status" value="1"/>
</dbReference>
<proteinExistence type="predicted"/>
<organism evidence="2 3">
    <name type="scientific">Plectus sambesii</name>
    <dbReference type="NCBI Taxonomy" id="2011161"/>
    <lineage>
        <taxon>Eukaryota</taxon>
        <taxon>Metazoa</taxon>
        <taxon>Ecdysozoa</taxon>
        <taxon>Nematoda</taxon>
        <taxon>Chromadorea</taxon>
        <taxon>Plectida</taxon>
        <taxon>Plectina</taxon>
        <taxon>Plectoidea</taxon>
        <taxon>Plectidae</taxon>
        <taxon>Plectus</taxon>
    </lineage>
</organism>
<sequence length="635" mass="70745">MMRYSRGGGKFYRGDAMDEYLNKLGLVRKVNAKDESSLFRAVAEQVYLTQQHHAEIKDVVLQAIESSRAGMEQLPGFSKIYHMLATLATVLRRDVVIYRELGKAPFNVLGSSRYTDKVVLCESFGGYYDSVNMRSMHEKLGIAQSIVYEMLYEGVFGVSKEQIAGAVKLIRNRPHSFSVEHRARTRSCATARLGSSSDPGSSELETSNEHGAAGESMDRPPFPFKVAKALDPAIYRNIEYDSWLEQRKGASIEMMLRNQAMTASSPFAPGMHCMLRDGPAIRHGIVQKILDDNGRTVFFADKGEMRDLAVSDLRPLPPELLRAQYSPGGDRRPQTDGRRMTDGSISQSVRRRQRMSTGRSTTTSLDMMQRNQSMTTTSSSYPPPSSFPPPSLFPPGMPAHPITAACHGSSSDPGSSELESGNEYGGMGESMMSMERPPWPFTVTRAPEPAIYHYTEYDGWFEQRRVSSIEMSREQQPIPASPPFPPGMRCMLCEQPNMRHAMDQKIMDDNSRTTVFFGDKNEIRDPNVSTAMMPPSTTMNPGAPGQLTIPFVVPTITVPYFDMYTYNYVNLDVNPSAYISGADLPYNDVTTLRFFFNLGVEYARSAALRNQMSAAPSTPGLPPTPSPPMTYSFQY</sequence>
<feature type="region of interest" description="Disordered" evidence="1">
    <location>
        <begin position="613"/>
        <end position="635"/>
    </location>
</feature>
<dbReference type="AlphaFoldDB" id="A0A914W735"/>
<dbReference type="Proteomes" id="UP000887566">
    <property type="component" value="Unplaced"/>
</dbReference>
<accession>A0A914W735</accession>
<feature type="compositionally biased region" description="Basic and acidic residues" evidence="1">
    <location>
        <begin position="329"/>
        <end position="341"/>
    </location>
</feature>
<feature type="compositionally biased region" description="Pro residues" evidence="1">
    <location>
        <begin position="381"/>
        <end position="398"/>
    </location>
</feature>
<dbReference type="WBParaSite" id="PSAMB.scaffold330size56329.g4927.t1">
    <property type="protein sequence ID" value="PSAMB.scaffold330size56329.g4927.t1"/>
    <property type="gene ID" value="PSAMB.scaffold330size56329.g4927"/>
</dbReference>
<feature type="compositionally biased region" description="Polar residues" evidence="1">
    <location>
        <begin position="355"/>
        <end position="377"/>
    </location>
</feature>
<protein>
    <submittedName>
        <fullName evidence="3">Uncharacterized protein</fullName>
    </submittedName>
</protein>
<feature type="compositionally biased region" description="Polar residues" evidence="1">
    <location>
        <begin position="193"/>
        <end position="205"/>
    </location>
</feature>